<keyword evidence="1" id="KW-0472">Membrane</keyword>
<dbReference type="RefSeq" id="WP_259829580.1">
    <property type="nucleotide sequence ID" value="NZ_JANZQH010000005.1"/>
</dbReference>
<evidence type="ECO:0000256" key="1">
    <source>
        <dbReference type="SAM" id="Phobius"/>
    </source>
</evidence>
<evidence type="ECO:0000313" key="2">
    <source>
        <dbReference type="EMBL" id="MCT2408380.1"/>
    </source>
</evidence>
<organism evidence="2 3">
    <name type="scientific">Chryseobacterium pyrolae</name>
    <dbReference type="NCBI Taxonomy" id="2987481"/>
    <lineage>
        <taxon>Bacteria</taxon>
        <taxon>Pseudomonadati</taxon>
        <taxon>Bacteroidota</taxon>
        <taxon>Flavobacteriia</taxon>
        <taxon>Flavobacteriales</taxon>
        <taxon>Weeksellaceae</taxon>
        <taxon>Chryseobacterium group</taxon>
        <taxon>Chryseobacterium</taxon>
    </lineage>
</organism>
<gene>
    <name evidence="2" type="ORF">NZD88_12585</name>
</gene>
<protein>
    <submittedName>
        <fullName evidence="2">Uncharacterized protein</fullName>
    </submittedName>
</protein>
<sequence>MKRVSAFYCIGLAILNLVMDSINTRFTFFDIFFVILAALPLLVNKNGCISYLAE</sequence>
<keyword evidence="3" id="KW-1185">Reference proteome</keyword>
<name>A0ABT2IIC6_9FLAO</name>
<proteinExistence type="predicted"/>
<keyword evidence="1" id="KW-1133">Transmembrane helix</keyword>
<evidence type="ECO:0000313" key="3">
    <source>
        <dbReference type="Proteomes" id="UP001142057"/>
    </source>
</evidence>
<accession>A0ABT2IIC6</accession>
<dbReference type="Proteomes" id="UP001142057">
    <property type="component" value="Unassembled WGS sequence"/>
</dbReference>
<reference evidence="2" key="1">
    <citation type="submission" date="2022-08" db="EMBL/GenBank/DDBJ databases">
        <title>Chryseobacterium antibioticum,isolated from the rhizosphere soil of Pyrola in Tibet.</title>
        <authorList>
            <person name="Kan Y."/>
        </authorList>
    </citation>
    <scope>NUCLEOTIDE SEQUENCE</scope>
    <source>
        <strain evidence="2">Pc2-12</strain>
    </source>
</reference>
<feature type="transmembrane region" description="Helical" evidence="1">
    <location>
        <begin position="30"/>
        <end position="53"/>
    </location>
</feature>
<dbReference type="EMBL" id="JANZQH010000005">
    <property type="protein sequence ID" value="MCT2408380.1"/>
    <property type="molecule type" value="Genomic_DNA"/>
</dbReference>
<comment type="caution">
    <text evidence="2">The sequence shown here is derived from an EMBL/GenBank/DDBJ whole genome shotgun (WGS) entry which is preliminary data.</text>
</comment>
<keyword evidence="1" id="KW-0812">Transmembrane</keyword>